<organism evidence="1 2">
    <name type="scientific">Yaniella flava</name>
    <dbReference type="NCBI Taxonomy" id="287930"/>
    <lineage>
        <taxon>Bacteria</taxon>
        <taxon>Bacillati</taxon>
        <taxon>Actinomycetota</taxon>
        <taxon>Actinomycetes</taxon>
        <taxon>Micrococcales</taxon>
        <taxon>Micrococcaceae</taxon>
        <taxon>Yaniella</taxon>
    </lineage>
</organism>
<name>A0ABP5FRW3_9MICC</name>
<keyword evidence="2" id="KW-1185">Reference proteome</keyword>
<dbReference type="Proteomes" id="UP001501461">
    <property type="component" value="Unassembled WGS sequence"/>
</dbReference>
<protein>
    <submittedName>
        <fullName evidence="1">Uncharacterized protein</fullName>
    </submittedName>
</protein>
<gene>
    <name evidence="1" type="ORF">GCM10009720_09600</name>
</gene>
<evidence type="ECO:0000313" key="1">
    <source>
        <dbReference type="EMBL" id="GAA2031436.1"/>
    </source>
</evidence>
<proteinExistence type="predicted"/>
<accession>A0ABP5FRW3</accession>
<sequence length="141" mass="15946">MGSATMISLRDIRPAHIQAGLSLNRVEEQEFRIEIRVFREIGVFLFATLTMQEQEERAHIGVMGRAEGDVVEDLYELDEEQIVRLVTESRIEHVLYDTAAMVARQACATLNFSLSVPDMTMNSAISVTVRDSIDLESNEEQ</sequence>
<comment type="caution">
    <text evidence="1">The sequence shown here is derived from an EMBL/GenBank/DDBJ whole genome shotgun (WGS) entry which is preliminary data.</text>
</comment>
<evidence type="ECO:0000313" key="2">
    <source>
        <dbReference type="Proteomes" id="UP001501461"/>
    </source>
</evidence>
<reference evidence="2" key="1">
    <citation type="journal article" date="2019" name="Int. J. Syst. Evol. Microbiol.">
        <title>The Global Catalogue of Microorganisms (GCM) 10K type strain sequencing project: providing services to taxonomists for standard genome sequencing and annotation.</title>
        <authorList>
            <consortium name="The Broad Institute Genomics Platform"/>
            <consortium name="The Broad Institute Genome Sequencing Center for Infectious Disease"/>
            <person name="Wu L."/>
            <person name="Ma J."/>
        </authorList>
    </citation>
    <scope>NUCLEOTIDE SEQUENCE [LARGE SCALE GENOMIC DNA]</scope>
    <source>
        <strain evidence="2">JCM 13595</strain>
    </source>
</reference>
<dbReference type="EMBL" id="BAAAMN010000015">
    <property type="protein sequence ID" value="GAA2031436.1"/>
    <property type="molecule type" value="Genomic_DNA"/>
</dbReference>